<dbReference type="Gene3D" id="3.40.50.1970">
    <property type="match status" value="1"/>
</dbReference>
<dbReference type="AlphaFoldDB" id="A0A9D1W0L6"/>
<evidence type="ECO:0000256" key="6">
    <source>
        <dbReference type="ARBA" id="ARBA00022741"/>
    </source>
</evidence>
<reference evidence="15" key="1">
    <citation type="journal article" date="2021" name="PeerJ">
        <title>Extensive microbial diversity within the chicken gut microbiome revealed by metagenomics and culture.</title>
        <authorList>
            <person name="Gilroy R."/>
            <person name="Ravi A."/>
            <person name="Getino M."/>
            <person name="Pursley I."/>
            <person name="Horton D.L."/>
            <person name="Alikhan N.F."/>
            <person name="Baker D."/>
            <person name="Gharbi K."/>
            <person name="Hall N."/>
            <person name="Watson M."/>
            <person name="Adriaenssens E.M."/>
            <person name="Foster-Nyarko E."/>
            <person name="Jarju S."/>
            <person name="Secka A."/>
            <person name="Antonio M."/>
            <person name="Oren A."/>
            <person name="Chaudhuri R.R."/>
            <person name="La Ragione R."/>
            <person name="Hildebrand F."/>
            <person name="Pallen M.J."/>
        </authorList>
    </citation>
    <scope>NUCLEOTIDE SEQUENCE</scope>
    <source>
        <strain evidence="15">2189</strain>
    </source>
</reference>
<evidence type="ECO:0000256" key="12">
    <source>
        <dbReference type="SAM" id="Phobius"/>
    </source>
</evidence>
<comment type="cofactor">
    <cofactor evidence="2">
        <name>Co(2+)</name>
        <dbReference type="ChEBI" id="CHEBI:48828"/>
    </cofactor>
</comment>
<dbReference type="CDD" id="cd08195">
    <property type="entry name" value="DHQS"/>
    <property type="match status" value="1"/>
</dbReference>
<evidence type="ECO:0000256" key="3">
    <source>
        <dbReference type="ARBA" id="ARBA00001947"/>
    </source>
</evidence>
<dbReference type="FunFam" id="3.40.50.1970:FF:000007">
    <property type="entry name" value="Pentafunctional AROM polypeptide"/>
    <property type="match status" value="1"/>
</dbReference>
<dbReference type="GO" id="GO:0046872">
    <property type="term" value="F:metal ion binding"/>
    <property type="evidence" value="ECO:0007669"/>
    <property type="project" value="UniProtKB-KW"/>
</dbReference>
<keyword evidence="5" id="KW-0479">Metal-binding</keyword>
<evidence type="ECO:0000256" key="7">
    <source>
        <dbReference type="ARBA" id="ARBA00022833"/>
    </source>
</evidence>
<keyword evidence="12" id="KW-0812">Transmembrane</keyword>
<comment type="cofactor">
    <cofactor evidence="3">
        <name>Zn(2+)</name>
        <dbReference type="ChEBI" id="CHEBI:29105"/>
    </cofactor>
</comment>
<evidence type="ECO:0000313" key="15">
    <source>
        <dbReference type="EMBL" id="HIX50040.1"/>
    </source>
</evidence>
<evidence type="ECO:0000256" key="4">
    <source>
        <dbReference type="ARBA" id="ARBA00022605"/>
    </source>
</evidence>
<organism evidence="15 16">
    <name type="scientific">Candidatus Borkfalkia faecavium</name>
    <dbReference type="NCBI Taxonomy" id="2838508"/>
    <lineage>
        <taxon>Bacteria</taxon>
        <taxon>Bacillati</taxon>
        <taxon>Bacillota</taxon>
        <taxon>Clostridia</taxon>
        <taxon>Christensenellales</taxon>
        <taxon>Christensenellaceae</taxon>
        <taxon>Candidatus Borkfalkia</taxon>
    </lineage>
</organism>
<keyword evidence="6" id="KW-0547">Nucleotide-binding</keyword>
<sequence>METIQLHTKSRPSTVLCGAGALSEAKSFLQGKECFVVTDSNVLRLYADTISQTFPGASVCAVPAGERHKNRCSLFAILDAMLDARLHRSSVVVALGGGVVGDMAGLAAALYMRGTRLVQVPTTLLAQVDSSVGGKTAVDYRGVKNVIGAFYQPERVFCDPLFFRTLPPREIRCGLGEIVKTGVLDPAVGDMIKENKGSLRDLSFLQQLAAACVRFKARVVEEDETERSGLRKCLNLGHTTGHALELMYGRRSHGEYVLIGMWLESHIAEREGVCTPAYAREVRSMIALALPRIPAFPGAAGALRYALLDKKNEGQGTVSMILPKERGAYAELALPADRYAAYLALLEDPCR</sequence>
<keyword evidence="11" id="KW-0170">Cobalt</keyword>
<dbReference type="SUPFAM" id="SSF56796">
    <property type="entry name" value="Dehydroquinate synthase-like"/>
    <property type="match status" value="1"/>
</dbReference>
<evidence type="ECO:0000256" key="11">
    <source>
        <dbReference type="ARBA" id="ARBA00023285"/>
    </source>
</evidence>
<feature type="transmembrane region" description="Helical" evidence="12">
    <location>
        <begin position="91"/>
        <end position="112"/>
    </location>
</feature>
<accession>A0A9D1W0L6</accession>
<dbReference type="GO" id="GO:0008652">
    <property type="term" value="P:amino acid biosynthetic process"/>
    <property type="evidence" value="ECO:0007669"/>
    <property type="project" value="UniProtKB-KW"/>
</dbReference>
<dbReference type="InterPro" id="IPR050071">
    <property type="entry name" value="Dehydroquinate_synthase"/>
</dbReference>
<dbReference type="PIRSF" id="PIRSF001455">
    <property type="entry name" value="DHQ_synth"/>
    <property type="match status" value="1"/>
</dbReference>
<dbReference type="GO" id="GO:0000166">
    <property type="term" value="F:nucleotide binding"/>
    <property type="evidence" value="ECO:0007669"/>
    <property type="project" value="UniProtKB-KW"/>
</dbReference>
<gene>
    <name evidence="15" type="ORF">H9851_02040</name>
</gene>
<keyword evidence="7" id="KW-0862">Zinc</keyword>
<keyword evidence="9" id="KW-0057">Aromatic amino acid biosynthesis</keyword>
<comment type="cofactor">
    <cofactor evidence="1">
        <name>NAD(+)</name>
        <dbReference type="ChEBI" id="CHEBI:57540"/>
    </cofactor>
</comment>
<dbReference type="PANTHER" id="PTHR43622">
    <property type="entry name" value="3-DEHYDROQUINATE SYNTHASE"/>
    <property type="match status" value="1"/>
</dbReference>
<dbReference type="InterPro" id="IPR030963">
    <property type="entry name" value="DHQ_synth_fam"/>
</dbReference>
<evidence type="ECO:0000256" key="1">
    <source>
        <dbReference type="ARBA" id="ARBA00001911"/>
    </source>
</evidence>
<name>A0A9D1W0L6_9FIRM</name>
<feature type="domain" description="3-dehydroquinate synthase C-terminal" evidence="14">
    <location>
        <begin position="174"/>
        <end position="311"/>
    </location>
</feature>
<evidence type="ECO:0000256" key="8">
    <source>
        <dbReference type="ARBA" id="ARBA00023027"/>
    </source>
</evidence>
<dbReference type="GO" id="GO:0009073">
    <property type="term" value="P:aromatic amino acid family biosynthetic process"/>
    <property type="evidence" value="ECO:0007669"/>
    <property type="project" value="UniProtKB-KW"/>
</dbReference>
<keyword evidence="12" id="KW-1133">Transmembrane helix</keyword>
<protein>
    <submittedName>
        <fullName evidence="15">3-dehydroquinate synthase</fullName>
    </submittedName>
</protein>
<evidence type="ECO:0000256" key="2">
    <source>
        <dbReference type="ARBA" id="ARBA00001941"/>
    </source>
</evidence>
<keyword evidence="10" id="KW-0456">Lyase</keyword>
<dbReference type="EMBL" id="DXEW01000008">
    <property type="protein sequence ID" value="HIX50040.1"/>
    <property type="molecule type" value="Genomic_DNA"/>
</dbReference>
<evidence type="ECO:0000256" key="5">
    <source>
        <dbReference type="ARBA" id="ARBA00022723"/>
    </source>
</evidence>
<dbReference type="PANTHER" id="PTHR43622:SF7">
    <property type="entry name" value="3-DEHYDROQUINATE SYNTHASE, CHLOROPLASTIC"/>
    <property type="match status" value="1"/>
</dbReference>
<keyword evidence="4" id="KW-0028">Amino-acid biosynthesis</keyword>
<reference evidence="15" key="2">
    <citation type="submission" date="2021-04" db="EMBL/GenBank/DDBJ databases">
        <authorList>
            <person name="Gilroy R."/>
        </authorList>
    </citation>
    <scope>NUCLEOTIDE SEQUENCE</scope>
    <source>
        <strain evidence="15">2189</strain>
    </source>
</reference>
<dbReference type="Pfam" id="PF01761">
    <property type="entry name" value="DHQ_synthase"/>
    <property type="match status" value="1"/>
</dbReference>
<evidence type="ECO:0000256" key="10">
    <source>
        <dbReference type="ARBA" id="ARBA00023239"/>
    </source>
</evidence>
<evidence type="ECO:0000313" key="16">
    <source>
        <dbReference type="Proteomes" id="UP000886847"/>
    </source>
</evidence>
<dbReference type="Gene3D" id="1.20.1090.10">
    <property type="entry name" value="Dehydroquinate synthase-like - alpha domain"/>
    <property type="match status" value="1"/>
</dbReference>
<keyword evidence="12" id="KW-0472">Membrane</keyword>
<keyword evidence="8" id="KW-0520">NAD</keyword>
<dbReference type="Pfam" id="PF24621">
    <property type="entry name" value="DHQS_C"/>
    <property type="match status" value="1"/>
</dbReference>
<dbReference type="InterPro" id="IPR056179">
    <property type="entry name" value="DHQS_C"/>
</dbReference>
<dbReference type="GO" id="GO:0003856">
    <property type="term" value="F:3-dehydroquinate synthase activity"/>
    <property type="evidence" value="ECO:0007669"/>
    <property type="project" value="TreeGrafter"/>
</dbReference>
<evidence type="ECO:0000259" key="13">
    <source>
        <dbReference type="Pfam" id="PF01761"/>
    </source>
</evidence>
<proteinExistence type="predicted"/>
<evidence type="ECO:0000256" key="9">
    <source>
        <dbReference type="ARBA" id="ARBA00023141"/>
    </source>
</evidence>
<dbReference type="Proteomes" id="UP000886847">
    <property type="component" value="Unassembled WGS sequence"/>
</dbReference>
<evidence type="ECO:0000259" key="14">
    <source>
        <dbReference type="Pfam" id="PF24621"/>
    </source>
</evidence>
<dbReference type="InterPro" id="IPR030960">
    <property type="entry name" value="DHQS/DOIS_N"/>
</dbReference>
<feature type="domain" description="3-dehydroquinate synthase N-terminal" evidence="13">
    <location>
        <begin position="60"/>
        <end position="172"/>
    </location>
</feature>
<comment type="caution">
    <text evidence="15">The sequence shown here is derived from an EMBL/GenBank/DDBJ whole genome shotgun (WGS) entry which is preliminary data.</text>
</comment>